<dbReference type="InterPro" id="IPR032640">
    <property type="entry name" value="AMPK1_CBM"/>
</dbReference>
<feature type="region of interest" description="Disordered" evidence="1">
    <location>
        <begin position="574"/>
        <end position="667"/>
    </location>
</feature>
<dbReference type="Pfam" id="PF16561">
    <property type="entry name" value="AMPK1_CBM"/>
    <property type="match status" value="1"/>
</dbReference>
<reference evidence="3 4" key="1">
    <citation type="journal article" date="2004" name="Nature">
        <title>Genome evolution in yeasts.</title>
        <authorList>
            <consortium name="Genolevures"/>
            <person name="Dujon B."/>
            <person name="Sherman D."/>
            <person name="Fischer G."/>
            <person name="Durrens P."/>
            <person name="Casaregola S."/>
            <person name="Lafontaine I."/>
            <person name="de Montigny J."/>
            <person name="Marck C."/>
            <person name="Neuveglise C."/>
            <person name="Talla E."/>
            <person name="Goffard N."/>
            <person name="Frangeul L."/>
            <person name="Aigle M."/>
            <person name="Anthouard V."/>
            <person name="Babour A."/>
            <person name="Barbe V."/>
            <person name="Barnay S."/>
            <person name="Blanchin S."/>
            <person name="Beckerich J.M."/>
            <person name="Beyne E."/>
            <person name="Bleykasten C."/>
            <person name="Boisrame A."/>
            <person name="Boyer J."/>
            <person name="Cattolico L."/>
            <person name="Confanioleri F."/>
            <person name="de Daruvar A."/>
            <person name="Despons L."/>
            <person name="Fabre E."/>
            <person name="Fairhead C."/>
            <person name="Ferry-Dumazet H."/>
            <person name="Groppi A."/>
            <person name="Hantraye F."/>
            <person name="Hennequin C."/>
            <person name="Jauniaux N."/>
            <person name="Joyet P."/>
            <person name="Kachouri R."/>
            <person name="Kerrest A."/>
            <person name="Koszul R."/>
            <person name="Lemaire M."/>
            <person name="Lesur I."/>
            <person name="Ma L."/>
            <person name="Muller H."/>
            <person name="Nicaud J.M."/>
            <person name="Nikolski M."/>
            <person name="Oztas S."/>
            <person name="Ozier-Kalogeropoulos O."/>
            <person name="Pellenz S."/>
            <person name="Potier S."/>
            <person name="Richard G.F."/>
            <person name="Straub M.L."/>
            <person name="Suleau A."/>
            <person name="Swennene D."/>
            <person name="Tekaia F."/>
            <person name="Wesolowski-Louvel M."/>
            <person name="Westhof E."/>
            <person name="Wirth B."/>
            <person name="Zeniou-Meyer M."/>
            <person name="Zivanovic I."/>
            <person name="Bolotin-Fukuhara M."/>
            <person name="Thierry A."/>
            <person name="Bouchier C."/>
            <person name="Caudron B."/>
            <person name="Scarpelli C."/>
            <person name="Gaillardin C."/>
            <person name="Weissenbach J."/>
            <person name="Wincker P."/>
            <person name="Souciet J.L."/>
        </authorList>
    </citation>
    <scope>NUCLEOTIDE SEQUENCE [LARGE SCALE GENOMIC DNA]</scope>
    <source>
        <strain evidence="4">ATCC 36239 / CBS 767 / BCRC 21394 / JCM 1990 / NBRC 0083 / IGC 2968</strain>
    </source>
</reference>
<dbReference type="KEGG" id="dha:DEHA2D04642g"/>
<dbReference type="OrthoDB" id="5976022at2759"/>
<dbReference type="Proteomes" id="UP000000599">
    <property type="component" value="Chromosome D"/>
</dbReference>
<organism evidence="3 4">
    <name type="scientific">Debaryomyces hansenii (strain ATCC 36239 / CBS 767 / BCRC 21394 / JCM 1990 / NBRC 0083 / IGC 2968)</name>
    <name type="common">Yeast</name>
    <name type="synonym">Torulaspora hansenii</name>
    <dbReference type="NCBI Taxonomy" id="284592"/>
    <lineage>
        <taxon>Eukaryota</taxon>
        <taxon>Fungi</taxon>
        <taxon>Dikarya</taxon>
        <taxon>Ascomycota</taxon>
        <taxon>Saccharomycotina</taxon>
        <taxon>Pichiomycetes</taxon>
        <taxon>Debaryomycetaceae</taxon>
        <taxon>Debaryomyces</taxon>
    </lineage>
</organism>
<name>Q6BT02_DEBHA</name>
<dbReference type="PANTHER" id="PTHR10343">
    <property type="entry name" value="5'-AMP-ACTIVATED PROTEIN KINASE , BETA SUBUNIT"/>
    <property type="match status" value="1"/>
</dbReference>
<feature type="region of interest" description="Disordered" evidence="1">
    <location>
        <begin position="156"/>
        <end position="309"/>
    </location>
</feature>
<feature type="compositionally biased region" description="Basic and acidic residues" evidence="1">
    <location>
        <begin position="293"/>
        <end position="308"/>
    </location>
</feature>
<dbReference type="RefSeq" id="XP_458668.1">
    <property type="nucleotide sequence ID" value="XM_458668.1"/>
</dbReference>
<dbReference type="OMA" id="WKICDPR"/>
<dbReference type="GO" id="GO:0007165">
    <property type="term" value="P:signal transduction"/>
    <property type="evidence" value="ECO:0007669"/>
    <property type="project" value="TreeGrafter"/>
</dbReference>
<dbReference type="CDD" id="cd02859">
    <property type="entry name" value="E_set_AMPKbeta_like_N"/>
    <property type="match status" value="1"/>
</dbReference>
<feature type="compositionally biased region" description="Basic residues" evidence="1">
    <location>
        <begin position="215"/>
        <end position="232"/>
    </location>
</feature>
<gene>
    <name evidence="3" type="ordered locus">DEHA2D04642g</name>
</gene>
<evidence type="ECO:0000259" key="2">
    <source>
        <dbReference type="Pfam" id="PF16561"/>
    </source>
</evidence>
<dbReference type="GO" id="GO:0005737">
    <property type="term" value="C:cytoplasm"/>
    <property type="evidence" value="ECO:0007669"/>
    <property type="project" value="TreeGrafter"/>
</dbReference>
<feature type="region of interest" description="Disordered" evidence="1">
    <location>
        <begin position="700"/>
        <end position="781"/>
    </location>
</feature>
<evidence type="ECO:0000313" key="3">
    <source>
        <dbReference type="EMBL" id="CAG86807.1"/>
    </source>
</evidence>
<feature type="compositionally biased region" description="Polar residues" evidence="1">
    <location>
        <begin position="375"/>
        <end position="386"/>
    </location>
</feature>
<dbReference type="GeneID" id="2901603"/>
<evidence type="ECO:0000313" key="4">
    <source>
        <dbReference type="Proteomes" id="UP000000599"/>
    </source>
</evidence>
<dbReference type="STRING" id="284592.Q6BT02"/>
<dbReference type="eggNOG" id="KOG1616">
    <property type="taxonomic scope" value="Eukaryota"/>
</dbReference>
<dbReference type="InterPro" id="IPR014756">
    <property type="entry name" value="Ig_E-set"/>
</dbReference>
<dbReference type="HOGENOM" id="CLU_354118_0_0_1"/>
<dbReference type="GO" id="GO:0005634">
    <property type="term" value="C:nucleus"/>
    <property type="evidence" value="ECO:0007669"/>
    <property type="project" value="TreeGrafter"/>
</dbReference>
<dbReference type="Gene3D" id="2.60.40.10">
    <property type="entry name" value="Immunoglobulins"/>
    <property type="match status" value="1"/>
</dbReference>
<dbReference type="CAZy" id="CBM48">
    <property type="family name" value="Carbohydrate-Binding Module Family 48"/>
</dbReference>
<feature type="region of interest" description="Disordered" evidence="1">
    <location>
        <begin position="326"/>
        <end position="440"/>
    </location>
</feature>
<feature type="compositionally biased region" description="Basic and acidic residues" evidence="1">
    <location>
        <begin position="707"/>
        <end position="719"/>
    </location>
</feature>
<protein>
    <submittedName>
        <fullName evidence="3">DEHA2D04642p</fullName>
    </submittedName>
</protein>
<dbReference type="InterPro" id="IPR050827">
    <property type="entry name" value="CRP1_MDG1_kinase"/>
</dbReference>
<dbReference type="PANTHER" id="PTHR10343:SF94">
    <property type="entry name" value="MDG1P"/>
    <property type="match status" value="1"/>
</dbReference>
<sequence>MSTVYTFKWPKGPQEVVLTGTFDNWSKTLFLVKQADGSFELTVPLPTHDDEILYKYVVDGQWKVSPTEKVVKDESGIENNYVAASDLFVSHDAGSRIPESGGLFVAGNQSKKGDLNTTVLPSTEGKHATVAGEPGIQIPQDKDSLAAFTKFENPNEKGLNTAAVPSTEGQQASIAGEPGIQVPQDKDSLDAFTKFENTDNNAANASELSPEEKKKQKKKVKRSQYKAKKKKRAAEAAGAFGAGGATAGGFSDASRGVPEGVEGTDGTEGNDITTTEGETEPEATPEPQTLDPQARDLQDETRKDKNEDEIIAAAGLAGVGAAVGAAANSGYSPVDNKEASKVSSSSSNYDAGDKNTGAVALGDVPADKSNAEVPSGSSGLDSQPSESKNEFLPVIGGAPATSQGTNVSDSQAGDKAPTNVSETSSEPSKDNKHGVLGGAALGGAALGGGALAGGAAVSHFAGDAKSDLPEYAGDASHFADEKKSSFAPGQFSNKESELPNYGGSDSRFVDDKKQGGAALGGPAVAGASSHDHAAAPQTDSKLANEPYESQPAETSKAEKYGAPAIGGAALAGTGYAATSSGAEKDYAPQAVSDDVPVHEQNVSSTLDPKAKETVPSNKETVPLSKETAPLNKETQPTAGGIINDANAEKEVDASPVTGREGAPPLTQFASADEIVIAQGAGNRTNVEAELRAREQGDVIVEEIQPTESEKQRLTEEAHLFDTSNEKSTSGVKANNSSNVAPATGTAGTAGTAGTSSKKPTPAKKDAKKEVKKDAKKDEKKKKGFFSKLKNVFK</sequence>
<dbReference type="EMBL" id="CR382136">
    <property type="protein sequence ID" value="CAG86807.1"/>
    <property type="molecule type" value="Genomic_DNA"/>
</dbReference>
<feature type="domain" description="AMP-activated protein kinase glycogen-binding" evidence="2">
    <location>
        <begin position="5"/>
        <end position="84"/>
    </location>
</feature>
<feature type="compositionally biased region" description="Low complexity" evidence="1">
    <location>
        <begin position="742"/>
        <end position="759"/>
    </location>
</feature>
<keyword evidence="4" id="KW-1185">Reference proteome</keyword>
<feature type="compositionally biased region" description="Basic and acidic residues" evidence="1">
    <location>
        <begin position="762"/>
        <end position="777"/>
    </location>
</feature>
<dbReference type="AlphaFoldDB" id="Q6BT02"/>
<dbReference type="GO" id="GO:0031588">
    <property type="term" value="C:nucleotide-activated protein kinase complex"/>
    <property type="evidence" value="ECO:0007669"/>
    <property type="project" value="TreeGrafter"/>
</dbReference>
<accession>Q6BT02</accession>
<feature type="region of interest" description="Disordered" evidence="1">
    <location>
        <begin position="465"/>
        <end position="560"/>
    </location>
</feature>
<feature type="compositionally biased region" description="Polar residues" evidence="1">
    <location>
        <begin position="198"/>
        <end position="207"/>
    </location>
</feature>
<proteinExistence type="predicted"/>
<dbReference type="InParanoid" id="Q6BT02"/>
<dbReference type="InterPro" id="IPR013783">
    <property type="entry name" value="Ig-like_fold"/>
</dbReference>
<feature type="compositionally biased region" description="Polar residues" evidence="1">
    <location>
        <begin position="400"/>
        <end position="411"/>
    </location>
</feature>
<feature type="compositionally biased region" description="Polar residues" evidence="1">
    <location>
        <begin position="163"/>
        <end position="173"/>
    </location>
</feature>
<evidence type="ECO:0000256" key="1">
    <source>
        <dbReference type="SAM" id="MobiDB-lite"/>
    </source>
</evidence>
<dbReference type="SUPFAM" id="SSF81296">
    <property type="entry name" value="E set domains"/>
    <property type="match status" value="1"/>
</dbReference>
<feature type="compositionally biased region" description="Polar residues" evidence="1">
    <location>
        <begin position="721"/>
        <end position="740"/>
    </location>
</feature>
<dbReference type="GO" id="GO:0019901">
    <property type="term" value="F:protein kinase binding"/>
    <property type="evidence" value="ECO:0007669"/>
    <property type="project" value="TreeGrafter"/>
</dbReference>